<dbReference type="HOGENOM" id="CLU_161754_0_0_1"/>
<dbReference type="AlphaFoldDB" id="A0A0D0E2S2"/>
<dbReference type="OrthoDB" id="3256444at2759"/>
<sequence>YHKWCKDNNFKYKLPDDVKACKTAATAANMRQGILNEHVQEIEPGEYVLPYMDKLFCEAAVEWLITTNQLRFIFYHPSFKKMIEIASRVTKGVVIPNCKATQAEIIDIFKRQMTRLCEHLNVSVI</sequence>
<dbReference type="Proteomes" id="UP000054538">
    <property type="component" value="Unassembled WGS sequence"/>
</dbReference>
<dbReference type="EMBL" id="KN825073">
    <property type="protein sequence ID" value="KIK94974.1"/>
    <property type="molecule type" value="Genomic_DNA"/>
</dbReference>
<proteinExistence type="predicted"/>
<feature type="non-terminal residue" evidence="1">
    <location>
        <position position="1"/>
    </location>
</feature>
<dbReference type="InParanoid" id="A0A0D0E2S2"/>
<organism evidence="1 2">
    <name type="scientific">Paxillus rubicundulus Ve08.2h10</name>
    <dbReference type="NCBI Taxonomy" id="930991"/>
    <lineage>
        <taxon>Eukaryota</taxon>
        <taxon>Fungi</taxon>
        <taxon>Dikarya</taxon>
        <taxon>Basidiomycota</taxon>
        <taxon>Agaricomycotina</taxon>
        <taxon>Agaricomycetes</taxon>
        <taxon>Agaricomycetidae</taxon>
        <taxon>Boletales</taxon>
        <taxon>Paxilineae</taxon>
        <taxon>Paxillaceae</taxon>
        <taxon>Paxillus</taxon>
    </lineage>
</organism>
<accession>A0A0D0E2S2</accession>
<keyword evidence="2" id="KW-1185">Reference proteome</keyword>
<name>A0A0D0E2S2_9AGAM</name>
<evidence type="ECO:0000313" key="1">
    <source>
        <dbReference type="EMBL" id="KIK94974.1"/>
    </source>
</evidence>
<evidence type="ECO:0000313" key="2">
    <source>
        <dbReference type="Proteomes" id="UP000054538"/>
    </source>
</evidence>
<reference evidence="2" key="2">
    <citation type="submission" date="2015-01" db="EMBL/GenBank/DDBJ databases">
        <title>Evolutionary Origins and Diversification of the Mycorrhizal Mutualists.</title>
        <authorList>
            <consortium name="DOE Joint Genome Institute"/>
            <consortium name="Mycorrhizal Genomics Consortium"/>
            <person name="Kohler A."/>
            <person name="Kuo A."/>
            <person name="Nagy L.G."/>
            <person name="Floudas D."/>
            <person name="Copeland A."/>
            <person name="Barry K.W."/>
            <person name="Cichocki N."/>
            <person name="Veneault-Fourrey C."/>
            <person name="LaButti K."/>
            <person name="Lindquist E.A."/>
            <person name="Lipzen A."/>
            <person name="Lundell T."/>
            <person name="Morin E."/>
            <person name="Murat C."/>
            <person name="Riley R."/>
            <person name="Ohm R."/>
            <person name="Sun H."/>
            <person name="Tunlid A."/>
            <person name="Henrissat B."/>
            <person name="Grigoriev I.V."/>
            <person name="Hibbett D.S."/>
            <person name="Martin F."/>
        </authorList>
    </citation>
    <scope>NUCLEOTIDE SEQUENCE [LARGE SCALE GENOMIC DNA]</scope>
    <source>
        <strain evidence="2">Ve08.2h10</strain>
    </source>
</reference>
<protein>
    <submittedName>
        <fullName evidence="1">Uncharacterized protein</fullName>
    </submittedName>
</protein>
<feature type="non-terminal residue" evidence="1">
    <location>
        <position position="125"/>
    </location>
</feature>
<reference evidence="1 2" key="1">
    <citation type="submission" date="2014-04" db="EMBL/GenBank/DDBJ databases">
        <authorList>
            <consortium name="DOE Joint Genome Institute"/>
            <person name="Kuo A."/>
            <person name="Kohler A."/>
            <person name="Jargeat P."/>
            <person name="Nagy L.G."/>
            <person name="Floudas D."/>
            <person name="Copeland A."/>
            <person name="Barry K.W."/>
            <person name="Cichocki N."/>
            <person name="Veneault-Fourrey C."/>
            <person name="LaButti K."/>
            <person name="Lindquist E.A."/>
            <person name="Lipzen A."/>
            <person name="Lundell T."/>
            <person name="Morin E."/>
            <person name="Murat C."/>
            <person name="Sun H."/>
            <person name="Tunlid A."/>
            <person name="Henrissat B."/>
            <person name="Grigoriev I.V."/>
            <person name="Hibbett D.S."/>
            <person name="Martin F."/>
            <person name="Nordberg H.P."/>
            <person name="Cantor M.N."/>
            <person name="Hua S.X."/>
        </authorList>
    </citation>
    <scope>NUCLEOTIDE SEQUENCE [LARGE SCALE GENOMIC DNA]</scope>
    <source>
        <strain evidence="1 2">Ve08.2h10</strain>
    </source>
</reference>
<gene>
    <name evidence="1" type="ORF">PAXRUDRAFT_67625</name>
</gene>